<feature type="domain" description="Phosphatidylinositol-specific phospholipase C X" evidence="7">
    <location>
        <begin position="50"/>
        <end position="198"/>
    </location>
</feature>
<proteinExistence type="predicted"/>
<dbReference type="InterPro" id="IPR000909">
    <property type="entry name" value="PLipase_C_PInositol-sp_X_dom"/>
</dbReference>
<dbReference type="CDD" id="cd08586">
    <property type="entry name" value="PI-PLCc_BcPLC_like"/>
    <property type="match status" value="1"/>
</dbReference>
<dbReference type="InterPro" id="IPR035992">
    <property type="entry name" value="Ricin_B-like_lectins"/>
</dbReference>
<dbReference type="InterPro" id="IPR051057">
    <property type="entry name" value="PI-PLC_domain"/>
</dbReference>
<dbReference type="SUPFAM" id="SSF51695">
    <property type="entry name" value="PLC-like phosphodiesterases"/>
    <property type="match status" value="1"/>
</dbReference>
<accession>A7WK54</accession>
<dbReference type="SUPFAM" id="SSF50370">
    <property type="entry name" value="Ricin B-like lectins"/>
    <property type="match status" value="1"/>
</dbReference>
<evidence type="ECO:0000259" key="7">
    <source>
        <dbReference type="SMART" id="SM00148"/>
    </source>
</evidence>
<dbReference type="GO" id="GO:0016042">
    <property type="term" value="P:lipid catabolic process"/>
    <property type="evidence" value="ECO:0007669"/>
    <property type="project" value="UniProtKB-KW"/>
</dbReference>
<evidence type="ECO:0000256" key="6">
    <source>
        <dbReference type="ARBA" id="ARBA00030782"/>
    </source>
</evidence>
<evidence type="ECO:0000256" key="4">
    <source>
        <dbReference type="ARBA" id="ARBA00022963"/>
    </source>
</evidence>
<name>A7WK54_LYSSH</name>
<dbReference type="GO" id="GO:0004436">
    <property type="term" value="F:phosphatidylinositol diacylglycerol-lyase activity"/>
    <property type="evidence" value="ECO:0007669"/>
    <property type="project" value="UniProtKB-EC"/>
</dbReference>
<dbReference type="Pfam" id="PF00388">
    <property type="entry name" value="PI-PLC-X"/>
    <property type="match status" value="1"/>
</dbReference>
<keyword evidence="4" id="KW-0443">Lipid metabolism</keyword>
<evidence type="ECO:0000256" key="2">
    <source>
        <dbReference type="ARBA" id="ARBA00012581"/>
    </source>
</evidence>
<evidence type="ECO:0000259" key="8">
    <source>
        <dbReference type="SMART" id="SM00458"/>
    </source>
</evidence>
<dbReference type="CDD" id="cd23445">
    <property type="entry name" value="beta-trefoil_Ricin_HA17-like"/>
    <property type="match status" value="1"/>
</dbReference>
<reference evidence="9" key="1">
    <citation type="journal article" date="2007" name="FASEB J.">
        <title>A new Cry toxin with a unique two-component dependency from Bacillus sphaericus.</title>
        <authorList>
            <person name="Jones G.W."/>
            <person name="Nielsen-Leroux C."/>
            <person name="Yang Y."/>
            <person name="Yuan Z."/>
            <person name="Dumas V.F."/>
            <person name="Monnerat R.G."/>
            <person name="Berry C."/>
        </authorList>
    </citation>
    <scope>NUCLEOTIDE SEQUENCE</scope>
    <source>
        <strain evidence="9">IAB59</strain>
    </source>
</reference>
<evidence type="ECO:0000256" key="5">
    <source>
        <dbReference type="ARBA" id="ARBA00030474"/>
    </source>
</evidence>
<dbReference type="SMART" id="SM00148">
    <property type="entry name" value="PLCXc"/>
    <property type="match status" value="1"/>
</dbReference>
<dbReference type="GO" id="GO:0008081">
    <property type="term" value="F:phosphoric diester hydrolase activity"/>
    <property type="evidence" value="ECO:0007669"/>
    <property type="project" value="InterPro"/>
</dbReference>
<dbReference type="CAZy" id="CBM13">
    <property type="family name" value="Carbohydrate-Binding Module Family 13"/>
</dbReference>
<dbReference type="PANTHER" id="PTHR13593">
    <property type="match status" value="1"/>
</dbReference>
<comment type="catalytic activity">
    <reaction evidence="1">
        <text>a 1,2-diacyl-sn-glycero-3-phospho-(1D-myo-inositol) = 1D-myo-inositol 1,2-cyclic phosphate + a 1,2-diacyl-sn-glycerol</text>
        <dbReference type="Rhea" id="RHEA:17093"/>
        <dbReference type="ChEBI" id="CHEBI:17815"/>
        <dbReference type="ChEBI" id="CHEBI:57880"/>
        <dbReference type="ChEBI" id="CHEBI:58484"/>
        <dbReference type="EC" id="4.6.1.13"/>
    </reaction>
</comment>
<dbReference type="EC" id="4.6.1.13" evidence="2"/>
<dbReference type="Pfam" id="PF14200">
    <property type="entry name" value="RicinB_lectin_2"/>
    <property type="match status" value="1"/>
</dbReference>
<feature type="domain" description="Ricin B lectin" evidence="8">
    <location>
        <begin position="351"/>
        <end position="485"/>
    </location>
</feature>
<dbReference type="SMART" id="SM00458">
    <property type="entry name" value="RICIN"/>
    <property type="match status" value="1"/>
</dbReference>
<sequence>MEEIDLFFGGPRPSRIFNGPDFYGRTALDRGGVNFNSNLTAHNPRWMSSLDNSIRISELSIPGTHGSMALHSPLNLISDYVINQTANLTTQLNAGIRYIDIRCRHYHNLFAIHHGAAFQHAWFDTGVLDPIRTFLRNNPGETILMRVQQEYNPTGNTRSFEATFAAYHNRYQDIFWNPTGSTNPTLGETRGKIILLQQFQPPMFGIRYADLSIQDMWNVTSTPAMYQKWIYIRNHFNNAMNNRNRIHINHLSGNGGLRNPPPWKIASGYWFRNNGSELEEVIPFNQSSQFSDWPRDHNRLIYRGGTNLLTTRRIVSGSITHTGIIAADFPGSGLIQNTINLNTRPKDILFGTYKIVTLLNNKSLIDLSSNTGDRNVHLWEDVNQRNAHWDFSYDSQRGAYVIRNSQFHNLVLSADSPRTNNVFGYPFSNFDSQHWILETHQRGYVFRNFRNRDLVLHISGGNTGNRTNVVVYPFFNSNQQIFRLERP</sequence>
<dbReference type="InterPro" id="IPR017946">
    <property type="entry name" value="PLC-like_Pdiesterase_TIM-brl"/>
</dbReference>
<dbReference type="EMBL" id="AJ841948">
    <property type="protein sequence ID" value="CAL33524.1"/>
    <property type="molecule type" value="Genomic_DNA"/>
</dbReference>
<dbReference type="Gene3D" id="2.80.10.50">
    <property type="match status" value="1"/>
</dbReference>
<dbReference type="Gene3D" id="3.20.20.190">
    <property type="entry name" value="Phosphatidylinositol (PI) phosphodiesterase"/>
    <property type="match status" value="1"/>
</dbReference>
<dbReference type="PROSITE" id="PS50007">
    <property type="entry name" value="PIPLC_X_DOMAIN"/>
    <property type="match status" value="1"/>
</dbReference>
<evidence type="ECO:0000313" key="9">
    <source>
        <dbReference type="EMBL" id="CAL33524.1"/>
    </source>
</evidence>
<dbReference type="InterPro" id="IPR000772">
    <property type="entry name" value="Ricin_B_lectin"/>
</dbReference>
<evidence type="ECO:0000256" key="3">
    <source>
        <dbReference type="ARBA" id="ARBA00019758"/>
    </source>
</evidence>
<protein>
    <recommendedName>
        <fullName evidence="3">1-phosphatidylinositol phosphodiesterase</fullName>
        <ecNumber evidence="2">4.6.1.13</ecNumber>
    </recommendedName>
    <alternativeName>
        <fullName evidence="5">Phosphatidylinositol diacylglycerol-lyase</fullName>
    </alternativeName>
    <alternativeName>
        <fullName evidence="6">Phosphatidylinositol-specific phospholipase C</fullName>
    </alternativeName>
</protein>
<keyword evidence="4" id="KW-0442">Lipid degradation</keyword>
<organism evidence="9">
    <name type="scientific">Lysinibacillus sphaericus</name>
    <name type="common">Bacillus sphaericus</name>
    <dbReference type="NCBI Taxonomy" id="1421"/>
    <lineage>
        <taxon>Bacteria</taxon>
        <taxon>Bacillati</taxon>
        <taxon>Bacillota</taxon>
        <taxon>Bacilli</taxon>
        <taxon>Bacillales</taxon>
        <taxon>Bacillaceae</taxon>
        <taxon>Lysinibacillus</taxon>
    </lineage>
</organism>
<dbReference type="AlphaFoldDB" id="A7WK54"/>
<dbReference type="PANTHER" id="PTHR13593:SF113">
    <property type="entry name" value="SI:DKEY-266F7.9"/>
    <property type="match status" value="1"/>
</dbReference>
<dbReference type="PROSITE" id="PS50231">
    <property type="entry name" value="RICIN_B_LECTIN"/>
    <property type="match status" value="1"/>
</dbReference>
<dbReference type="RefSeq" id="WP_207889926.1">
    <property type="nucleotide sequence ID" value="NZ_CP071741.1"/>
</dbReference>
<evidence type="ECO:0000256" key="1">
    <source>
        <dbReference type="ARBA" id="ARBA00001316"/>
    </source>
</evidence>